<organism evidence="2 3">
    <name type="scientific">Australozyma saopauloensis</name>
    <dbReference type="NCBI Taxonomy" id="291208"/>
    <lineage>
        <taxon>Eukaryota</taxon>
        <taxon>Fungi</taxon>
        <taxon>Dikarya</taxon>
        <taxon>Ascomycota</taxon>
        <taxon>Saccharomycotina</taxon>
        <taxon>Pichiomycetes</taxon>
        <taxon>Metschnikowiaceae</taxon>
        <taxon>Australozyma</taxon>
    </lineage>
</organism>
<dbReference type="EMBL" id="CP138895">
    <property type="protein sequence ID" value="WPK24255.1"/>
    <property type="molecule type" value="Genomic_DNA"/>
</dbReference>
<dbReference type="GO" id="GO:0000032">
    <property type="term" value="P:cell wall mannoprotein biosynthetic process"/>
    <property type="evidence" value="ECO:0007669"/>
    <property type="project" value="TreeGrafter"/>
</dbReference>
<proteinExistence type="inferred from homology"/>
<dbReference type="Pfam" id="PF03452">
    <property type="entry name" value="Anp1"/>
    <property type="match status" value="1"/>
</dbReference>
<sequence length="416" mass="46972">MSGYPSESALDHTMPSKFNSILNKSRLRTLAFALVGSLICLLVLFASNRAPTHLNYSSVLLSNSDASQQAPIVPAEKEEVKVASPLAQDVTQKPKVIRTQLIDDEARYEKTVYVNQQASSANDEATVLIVSSIGSEHAFGDGRTIRDFVHTLNTFEYEKNAISLGFLCGTEAVKLQALKYFDYLMKDKPSEFNWARVTVFRESFLGANFGRHADGSSIQRARRRMIARSRNLALLKSLNDERYTLFLDADMYVIRNTDMLQLFIESGHDIIVPRVEKHGDRDYDRNTWKGRRVHPSEEVLQLMNEDKWEEANWEPNDGPDMLHLGAEIERLDKFPEGAPERSPKYAFEVDSVGGAILFAKSIIYEQGVIFPPIYIVGTDWDRVEGYDGIETEGICYVATLLGYKCWAMPNLVADHV</sequence>
<dbReference type="GO" id="GO:0000136">
    <property type="term" value="C:mannan polymerase complex"/>
    <property type="evidence" value="ECO:0007669"/>
    <property type="project" value="TreeGrafter"/>
</dbReference>
<accession>A0AAX4H980</accession>
<evidence type="ECO:0000313" key="2">
    <source>
        <dbReference type="EMBL" id="WPK24255.1"/>
    </source>
</evidence>
<comment type="similarity">
    <text evidence="1">Belongs to the ANP1/MMN9/VAN1 family.</text>
</comment>
<evidence type="ECO:0000313" key="3">
    <source>
        <dbReference type="Proteomes" id="UP001338582"/>
    </source>
</evidence>
<dbReference type="PANTHER" id="PTHR43083:SF6">
    <property type="entry name" value="MANNAN POLYMERASE COMPLEXES SUBUNIT MNN9"/>
    <property type="match status" value="1"/>
</dbReference>
<dbReference type="Proteomes" id="UP001338582">
    <property type="component" value="Chromosome 2"/>
</dbReference>
<dbReference type="PANTHER" id="PTHR43083">
    <property type="entry name" value="MANNAN POLYMERASE II"/>
    <property type="match status" value="1"/>
</dbReference>
<dbReference type="GeneID" id="88172587"/>
<dbReference type="GO" id="GO:0006487">
    <property type="term" value="P:protein N-linked glycosylation"/>
    <property type="evidence" value="ECO:0007669"/>
    <property type="project" value="TreeGrafter"/>
</dbReference>
<dbReference type="InterPro" id="IPR029044">
    <property type="entry name" value="Nucleotide-diphossugar_trans"/>
</dbReference>
<dbReference type="KEGG" id="asau:88172587"/>
<protein>
    <submittedName>
        <fullName evidence="2">Uncharacterized protein</fullName>
    </submittedName>
</protein>
<name>A0AAX4H980_9ASCO</name>
<gene>
    <name evidence="2" type="ORF">PUMCH_001522</name>
</gene>
<keyword evidence="3" id="KW-1185">Reference proteome</keyword>
<dbReference type="Gene3D" id="3.90.550.10">
    <property type="entry name" value="Spore Coat Polysaccharide Biosynthesis Protein SpsA, Chain A"/>
    <property type="match status" value="1"/>
</dbReference>
<dbReference type="RefSeq" id="XP_062876638.1">
    <property type="nucleotide sequence ID" value="XM_063020568.1"/>
</dbReference>
<dbReference type="InterPro" id="IPR052086">
    <property type="entry name" value="Mannan_Polymerase_Subunit"/>
</dbReference>
<evidence type="ECO:0000256" key="1">
    <source>
        <dbReference type="ARBA" id="ARBA00037964"/>
    </source>
</evidence>
<dbReference type="SUPFAM" id="SSF53448">
    <property type="entry name" value="Nucleotide-diphospho-sugar transferases"/>
    <property type="match status" value="1"/>
</dbReference>
<dbReference type="GO" id="GO:0000009">
    <property type="term" value="F:alpha-1,6-mannosyltransferase activity"/>
    <property type="evidence" value="ECO:0007669"/>
    <property type="project" value="TreeGrafter"/>
</dbReference>
<reference evidence="2 3" key="1">
    <citation type="submission" date="2023-10" db="EMBL/GenBank/DDBJ databases">
        <title>Draft Genome Sequence of Candida saopaulonensis from a very Premature Infant with Sepsis.</title>
        <authorList>
            <person name="Ning Y."/>
            <person name="Dai R."/>
            <person name="Xiao M."/>
            <person name="Xu Y."/>
            <person name="Yan Q."/>
            <person name="Zhang L."/>
        </authorList>
    </citation>
    <scope>NUCLEOTIDE SEQUENCE [LARGE SCALE GENOMIC DNA]</scope>
    <source>
        <strain evidence="2 3">19XY460</strain>
    </source>
</reference>
<dbReference type="AlphaFoldDB" id="A0AAX4H980"/>